<dbReference type="InterPro" id="IPR038633">
    <property type="entry name" value="Rpn13/ADRM1_Pru_sf"/>
</dbReference>
<evidence type="ECO:0000256" key="4">
    <source>
        <dbReference type="ARBA" id="ARBA00022942"/>
    </source>
</evidence>
<evidence type="ECO:0000259" key="8">
    <source>
        <dbReference type="PROSITE" id="PS51917"/>
    </source>
</evidence>
<dbReference type="InterPro" id="IPR006773">
    <property type="entry name" value="Rpn13/ADRM1"/>
</dbReference>
<reference evidence="9 10" key="1">
    <citation type="submission" date="2016-07" db="EMBL/GenBank/DDBJ databases">
        <title>Pervasive Adenine N6-methylation of Active Genes in Fungi.</title>
        <authorList>
            <consortium name="DOE Joint Genome Institute"/>
            <person name="Mondo S.J."/>
            <person name="Dannebaum R.O."/>
            <person name="Kuo R.C."/>
            <person name="Labutti K."/>
            <person name="Haridas S."/>
            <person name="Kuo A."/>
            <person name="Salamov A."/>
            <person name="Ahrendt S.R."/>
            <person name="Lipzen A."/>
            <person name="Sullivan W."/>
            <person name="Andreopoulos W.B."/>
            <person name="Clum A."/>
            <person name="Lindquist E."/>
            <person name="Daum C."/>
            <person name="Ramamoorthy G.K."/>
            <person name="Gryganskyi A."/>
            <person name="Culley D."/>
            <person name="Magnuson J.K."/>
            <person name="James T.Y."/>
            <person name="O'Malley M.A."/>
            <person name="Stajich J.E."/>
            <person name="Spatafora J.W."/>
            <person name="Visel A."/>
            <person name="Grigoriev I.V."/>
        </authorList>
    </citation>
    <scope>NUCLEOTIDE SEQUENCE [LARGE SCALE GENOMIC DNA]</scope>
    <source>
        <strain evidence="9 10">NRRL 3301</strain>
    </source>
</reference>
<dbReference type="InterPro" id="IPR044868">
    <property type="entry name" value="Rpn13/ADRM1_Pru"/>
</dbReference>
<evidence type="ECO:0000256" key="1">
    <source>
        <dbReference type="ARBA" id="ARBA00004123"/>
    </source>
</evidence>
<feature type="compositionally biased region" description="Basic and acidic residues" evidence="6">
    <location>
        <begin position="360"/>
        <end position="369"/>
    </location>
</feature>
<organism evidence="9 10">
    <name type="scientific">Hesseltinella vesiculosa</name>
    <dbReference type="NCBI Taxonomy" id="101127"/>
    <lineage>
        <taxon>Eukaryota</taxon>
        <taxon>Fungi</taxon>
        <taxon>Fungi incertae sedis</taxon>
        <taxon>Mucoromycota</taxon>
        <taxon>Mucoromycotina</taxon>
        <taxon>Mucoromycetes</taxon>
        <taxon>Mucorales</taxon>
        <taxon>Cunninghamellaceae</taxon>
        <taxon>Hesseltinella</taxon>
    </lineage>
</organism>
<evidence type="ECO:0000256" key="5">
    <source>
        <dbReference type="ARBA" id="ARBA00023242"/>
    </source>
</evidence>
<dbReference type="Gene3D" id="2.30.29.70">
    <property type="entry name" value="Proteasomal ubiquitin receptor Rpn13/ADRM1"/>
    <property type="match status" value="1"/>
</dbReference>
<feature type="domain" description="Pru" evidence="8">
    <location>
        <begin position="8"/>
        <end position="121"/>
    </location>
</feature>
<protein>
    <submittedName>
        <fullName evidence="9">Adhesion regulating molecule</fullName>
    </submittedName>
</protein>
<feature type="region of interest" description="Disordered" evidence="6">
    <location>
        <begin position="350"/>
        <end position="369"/>
    </location>
</feature>
<evidence type="ECO:0000313" key="10">
    <source>
        <dbReference type="Proteomes" id="UP000242146"/>
    </source>
</evidence>
<comment type="subcellular location">
    <subcellularLocation>
        <location evidence="2">Cytoplasm</location>
    </subcellularLocation>
    <subcellularLocation>
        <location evidence="1">Nucleus</location>
    </subcellularLocation>
</comment>
<dbReference type="AlphaFoldDB" id="A0A1X2GAH2"/>
<dbReference type="InterPro" id="IPR038108">
    <property type="entry name" value="RPN13_DEUBAD_sf"/>
</dbReference>
<keyword evidence="5" id="KW-0539">Nucleus</keyword>
<dbReference type="OrthoDB" id="340431at2759"/>
<keyword evidence="10" id="KW-1185">Reference proteome</keyword>
<feature type="compositionally biased region" description="Polar residues" evidence="6">
    <location>
        <begin position="214"/>
        <end position="235"/>
    </location>
</feature>
<dbReference type="Pfam" id="PF04683">
    <property type="entry name" value="Rpn13_ADRM1_Pru"/>
    <property type="match status" value="1"/>
</dbReference>
<accession>A0A1X2GAH2</accession>
<dbReference type="Proteomes" id="UP000242146">
    <property type="component" value="Unassembled WGS sequence"/>
</dbReference>
<dbReference type="Pfam" id="PF16550">
    <property type="entry name" value="RPN13_C"/>
    <property type="match status" value="1"/>
</dbReference>
<keyword evidence="4" id="KW-0647">Proteasome</keyword>
<dbReference type="InterPro" id="IPR044867">
    <property type="entry name" value="DEUBAD_dom"/>
</dbReference>
<dbReference type="GO" id="GO:0005634">
    <property type="term" value="C:nucleus"/>
    <property type="evidence" value="ECO:0007669"/>
    <property type="project" value="UniProtKB-SubCell"/>
</dbReference>
<dbReference type="GO" id="GO:0061133">
    <property type="term" value="F:endopeptidase activator activity"/>
    <property type="evidence" value="ECO:0007669"/>
    <property type="project" value="TreeGrafter"/>
</dbReference>
<name>A0A1X2GAH2_9FUNG</name>
<feature type="compositionally biased region" description="Low complexity" evidence="6">
    <location>
        <begin position="183"/>
        <end position="208"/>
    </location>
</feature>
<dbReference type="GO" id="GO:0005737">
    <property type="term" value="C:cytoplasm"/>
    <property type="evidence" value="ECO:0007669"/>
    <property type="project" value="UniProtKB-SubCell"/>
</dbReference>
<sequence>MVLNLYQPAQRHLVQFNAGKCIREGNLVKPDLRKGMIYMDQGEDQLMHFYWKERNSSEPEDNLIIFPDEAELVHVPECTTGRVIVLKFKTSSERWFYWMQHKKDDEDEELIKRVNTLIDNPSSAMDDGAMDIDPQNIEMELMQRLMGSASDGSLTEESLMELFSQARGHASRGQEEATETDDNTTTATVAPSVTDTVTTVADVTAQTPEKSQEAAVSTADTPKQSEQGASSAVSAEQYQQLQSILDSMQQQQQGRSSVQLNDVLNTQVLSALLDDPAVCSSLYPHLPDQTEHTPAQLRQVVLSPQFQQALHGFTSALQSGQLGPLIQQFGLDASSGLSPEAFLRGIEHKVRENQQNASSNKDEDHMDES</sequence>
<dbReference type="PROSITE" id="PS51917">
    <property type="entry name" value="PRU"/>
    <property type="match status" value="1"/>
</dbReference>
<dbReference type="PANTHER" id="PTHR12225:SF0">
    <property type="entry name" value="PROTEASOMAL UBIQUITIN RECEPTOR ADRM1"/>
    <property type="match status" value="1"/>
</dbReference>
<dbReference type="CDD" id="cd13314">
    <property type="entry name" value="PH_Rpn13"/>
    <property type="match status" value="1"/>
</dbReference>
<dbReference type="PANTHER" id="PTHR12225">
    <property type="entry name" value="ADHESION REGULATING MOLECULE 1 110 KDA CELL MEMBRANE GLYCOPROTEIN"/>
    <property type="match status" value="1"/>
</dbReference>
<dbReference type="STRING" id="101127.A0A1X2GAH2"/>
<dbReference type="PROSITE" id="PS51916">
    <property type="entry name" value="DEUBAD"/>
    <property type="match status" value="1"/>
</dbReference>
<keyword evidence="3" id="KW-0963">Cytoplasm</keyword>
<feature type="region of interest" description="Disordered" evidence="6">
    <location>
        <begin position="166"/>
        <end position="235"/>
    </location>
</feature>
<gene>
    <name evidence="9" type="ORF">DM01DRAFT_1385277</name>
</gene>
<comment type="caution">
    <text evidence="9">The sequence shown here is derived from an EMBL/GenBank/DDBJ whole genome shotgun (WGS) entry which is preliminary data.</text>
</comment>
<dbReference type="FunFam" id="2.30.29.70:FF:000001">
    <property type="entry name" value="Proteasomal ubiquitin receptor ADRM1"/>
    <property type="match status" value="1"/>
</dbReference>
<dbReference type="Gene3D" id="1.10.2020.20">
    <property type="match status" value="1"/>
</dbReference>
<proteinExistence type="predicted"/>
<dbReference type="GO" id="GO:0008541">
    <property type="term" value="C:proteasome regulatory particle, lid subcomplex"/>
    <property type="evidence" value="ECO:0007669"/>
    <property type="project" value="TreeGrafter"/>
</dbReference>
<evidence type="ECO:0000313" key="9">
    <source>
        <dbReference type="EMBL" id="ORX49141.1"/>
    </source>
</evidence>
<evidence type="ECO:0000256" key="3">
    <source>
        <dbReference type="ARBA" id="ARBA00022490"/>
    </source>
</evidence>
<dbReference type="GO" id="GO:0070628">
    <property type="term" value="F:proteasome binding"/>
    <property type="evidence" value="ECO:0007669"/>
    <property type="project" value="TreeGrafter"/>
</dbReference>
<evidence type="ECO:0000256" key="2">
    <source>
        <dbReference type="ARBA" id="ARBA00004496"/>
    </source>
</evidence>
<dbReference type="EMBL" id="MCGT01000027">
    <property type="protein sequence ID" value="ORX49141.1"/>
    <property type="molecule type" value="Genomic_DNA"/>
</dbReference>
<evidence type="ECO:0000256" key="6">
    <source>
        <dbReference type="SAM" id="MobiDB-lite"/>
    </source>
</evidence>
<dbReference type="InterPro" id="IPR032368">
    <property type="entry name" value="RPN13_DEUBAD"/>
</dbReference>
<feature type="domain" description="DEUBAD" evidence="7">
    <location>
        <begin position="251"/>
        <end position="363"/>
    </location>
</feature>
<evidence type="ECO:0000259" key="7">
    <source>
        <dbReference type="PROSITE" id="PS51916"/>
    </source>
</evidence>